<feature type="non-terminal residue" evidence="1">
    <location>
        <position position="1"/>
    </location>
</feature>
<organism evidence="1 2">
    <name type="scientific">Gossypium stocksii</name>
    <dbReference type="NCBI Taxonomy" id="47602"/>
    <lineage>
        <taxon>Eukaryota</taxon>
        <taxon>Viridiplantae</taxon>
        <taxon>Streptophyta</taxon>
        <taxon>Embryophyta</taxon>
        <taxon>Tracheophyta</taxon>
        <taxon>Spermatophyta</taxon>
        <taxon>Magnoliopsida</taxon>
        <taxon>eudicotyledons</taxon>
        <taxon>Gunneridae</taxon>
        <taxon>Pentapetalae</taxon>
        <taxon>rosids</taxon>
        <taxon>malvids</taxon>
        <taxon>Malvales</taxon>
        <taxon>Malvaceae</taxon>
        <taxon>Malvoideae</taxon>
        <taxon>Gossypium</taxon>
    </lineage>
</organism>
<name>A0A9D3ZF95_9ROSI</name>
<protein>
    <submittedName>
        <fullName evidence="1">Uncharacterized protein</fullName>
    </submittedName>
</protein>
<keyword evidence="2" id="KW-1185">Reference proteome</keyword>
<accession>A0A9D3ZF95</accession>
<sequence>DAIGKAIKKCCHEWVINKVFTITVDNASFIDMPYLKKKFAHIRTSIPRGQNRVNRVNVATLRNGCCNIKGKLLQCLSDGI</sequence>
<dbReference type="AlphaFoldDB" id="A0A9D3ZF95"/>
<reference evidence="1 2" key="1">
    <citation type="journal article" date="2021" name="Plant Biotechnol. J.">
        <title>Multi-omics assisted identification of the key and species-specific regulatory components of drought-tolerant mechanisms in Gossypium stocksii.</title>
        <authorList>
            <person name="Yu D."/>
            <person name="Ke L."/>
            <person name="Zhang D."/>
            <person name="Wu Y."/>
            <person name="Sun Y."/>
            <person name="Mei J."/>
            <person name="Sun J."/>
            <person name="Sun Y."/>
        </authorList>
    </citation>
    <scope>NUCLEOTIDE SEQUENCE [LARGE SCALE GENOMIC DNA]</scope>
    <source>
        <strain evidence="2">cv. E1</strain>
        <tissue evidence="1">Leaf</tissue>
    </source>
</reference>
<dbReference type="EMBL" id="JAIQCV010000013">
    <property type="protein sequence ID" value="KAH1031461.1"/>
    <property type="molecule type" value="Genomic_DNA"/>
</dbReference>
<comment type="caution">
    <text evidence="1">The sequence shown here is derived from an EMBL/GenBank/DDBJ whole genome shotgun (WGS) entry which is preliminary data.</text>
</comment>
<proteinExistence type="predicted"/>
<dbReference type="Proteomes" id="UP000828251">
    <property type="component" value="Unassembled WGS sequence"/>
</dbReference>
<evidence type="ECO:0000313" key="1">
    <source>
        <dbReference type="EMBL" id="KAH1031461.1"/>
    </source>
</evidence>
<evidence type="ECO:0000313" key="2">
    <source>
        <dbReference type="Proteomes" id="UP000828251"/>
    </source>
</evidence>
<gene>
    <name evidence="1" type="ORF">J1N35_043635</name>
</gene>